<dbReference type="PRINTS" id="PR00176">
    <property type="entry name" value="NANEUSMPORT"/>
</dbReference>
<keyword evidence="9" id="KW-1185">Reference proteome</keyword>
<evidence type="ECO:0000256" key="3">
    <source>
        <dbReference type="ARBA" id="ARBA00022692"/>
    </source>
</evidence>
<keyword evidence="5 7" id="KW-0472">Membrane</keyword>
<evidence type="ECO:0000256" key="4">
    <source>
        <dbReference type="ARBA" id="ARBA00022989"/>
    </source>
</evidence>
<gene>
    <name evidence="8" type="primary">Slc6a13_0</name>
    <name evidence="8" type="ORF">GTO92_0008969</name>
</gene>
<dbReference type="PANTHER" id="PTHR11616:SF111">
    <property type="entry name" value="SODIUM- AND CHLORIDE-DEPENDENT GABA TRANSPORTER 2"/>
    <property type="match status" value="1"/>
</dbReference>
<comment type="similarity">
    <text evidence="6">Belongs to the sodium:neurotransmitter symporter (SNF) (TC 2.A.22) family.</text>
</comment>
<keyword evidence="3 6" id="KW-0812">Transmembrane</keyword>
<proteinExistence type="inferred from homology"/>
<keyword evidence="6" id="KW-0769">Symport</keyword>
<dbReference type="Pfam" id="PF00209">
    <property type="entry name" value="SNF"/>
    <property type="match status" value="2"/>
</dbReference>
<evidence type="ECO:0000256" key="5">
    <source>
        <dbReference type="ARBA" id="ARBA00023136"/>
    </source>
</evidence>
<dbReference type="InterPro" id="IPR037272">
    <property type="entry name" value="SNS_sf"/>
</dbReference>
<dbReference type="EMBL" id="JAAWVN010001534">
    <property type="protein sequence ID" value="MBN3289131.1"/>
    <property type="molecule type" value="Genomic_DNA"/>
</dbReference>
<evidence type="ECO:0000256" key="1">
    <source>
        <dbReference type="ARBA" id="ARBA00004141"/>
    </source>
</evidence>
<dbReference type="PROSITE" id="PS00610">
    <property type="entry name" value="NA_NEUROTRAN_SYMP_1"/>
    <property type="match status" value="1"/>
</dbReference>
<evidence type="ECO:0000256" key="2">
    <source>
        <dbReference type="ARBA" id="ARBA00022448"/>
    </source>
</evidence>
<reference evidence="8" key="1">
    <citation type="journal article" date="2021" name="Cell">
        <title>Tracing the genetic footprints of vertebrate landing in non-teleost ray-finned fishes.</title>
        <authorList>
            <person name="Bi X."/>
            <person name="Wang K."/>
            <person name="Yang L."/>
            <person name="Pan H."/>
            <person name="Jiang H."/>
            <person name="Wei Q."/>
            <person name="Fang M."/>
            <person name="Yu H."/>
            <person name="Zhu C."/>
            <person name="Cai Y."/>
            <person name="He Y."/>
            <person name="Gan X."/>
            <person name="Zeng H."/>
            <person name="Yu D."/>
            <person name="Zhu Y."/>
            <person name="Jiang H."/>
            <person name="Qiu Q."/>
            <person name="Yang H."/>
            <person name="Zhang Y.E."/>
            <person name="Wang W."/>
            <person name="Zhu M."/>
            <person name="He S."/>
            <person name="Zhang G."/>
        </authorList>
    </citation>
    <scope>NUCLEOTIDE SEQUENCE</scope>
    <source>
        <strain evidence="8">Bchr_001</strain>
    </source>
</reference>
<feature type="non-terminal residue" evidence="8">
    <location>
        <position position="385"/>
    </location>
</feature>
<feature type="transmembrane region" description="Helical" evidence="7">
    <location>
        <begin position="251"/>
        <end position="276"/>
    </location>
</feature>
<feature type="transmembrane region" description="Helical" evidence="7">
    <location>
        <begin position="346"/>
        <end position="369"/>
    </location>
</feature>
<dbReference type="InterPro" id="IPR000175">
    <property type="entry name" value="Na/ntran_symport"/>
</dbReference>
<feature type="non-terminal residue" evidence="8">
    <location>
        <position position="1"/>
    </location>
</feature>
<comment type="subcellular location">
    <subcellularLocation>
        <location evidence="1">Membrane</location>
        <topology evidence="1">Multi-pass membrane protein</topology>
    </subcellularLocation>
</comment>
<dbReference type="PANTHER" id="PTHR11616">
    <property type="entry name" value="SODIUM/CHLORIDE DEPENDENT TRANSPORTER"/>
    <property type="match status" value="1"/>
</dbReference>
<protein>
    <recommendedName>
        <fullName evidence="6">Transporter</fullName>
    </recommendedName>
</protein>
<keyword evidence="2 6" id="KW-0813">Transport</keyword>
<feature type="transmembrane region" description="Helical" evidence="7">
    <location>
        <begin position="119"/>
        <end position="140"/>
    </location>
</feature>
<name>A0ABS2YST4_POLSE</name>
<dbReference type="Proteomes" id="UP001166052">
    <property type="component" value="Unassembled WGS sequence"/>
</dbReference>
<feature type="transmembrane region" description="Helical" evidence="7">
    <location>
        <begin position="68"/>
        <end position="86"/>
    </location>
</feature>
<evidence type="ECO:0000256" key="6">
    <source>
        <dbReference type="RuleBase" id="RU003732"/>
    </source>
</evidence>
<feature type="transmembrane region" description="Helical" evidence="7">
    <location>
        <begin position="169"/>
        <end position="202"/>
    </location>
</feature>
<dbReference type="SUPFAM" id="SSF161070">
    <property type="entry name" value="SNF-like"/>
    <property type="match status" value="1"/>
</dbReference>
<organism evidence="8 9">
    <name type="scientific">Polypterus senegalus</name>
    <name type="common">Senegal bichir</name>
    <dbReference type="NCBI Taxonomy" id="55291"/>
    <lineage>
        <taxon>Eukaryota</taxon>
        <taxon>Metazoa</taxon>
        <taxon>Chordata</taxon>
        <taxon>Craniata</taxon>
        <taxon>Vertebrata</taxon>
        <taxon>Euteleostomi</taxon>
        <taxon>Actinopterygii</taxon>
        <taxon>Polypteriformes</taxon>
        <taxon>Polypteridae</taxon>
        <taxon>Polypterus</taxon>
    </lineage>
</organism>
<accession>A0ABS2YST4</accession>
<feature type="transmembrane region" description="Helical" evidence="7">
    <location>
        <begin position="314"/>
        <end position="334"/>
    </location>
</feature>
<comment type="caution">
    <text evidence="8">The sequence shown here is derived from an EMBL/GenBank/DDBJ whole genome shotgun (WGS) entry which is preliminary data.</text>
</comment>
<feature type="transmembrane region" description="Helical" evidence="7">
    <location>
        <begin position="222"/>
        <end position="239"/>
    </location>
</feature>
<evidence type="ECO:0000313" key="9">
    <source>
        <dbReference type="Proteomes" id="UP001166052"/>
    </source>
</evidence>
<evidence type="ECO:0000256" key="7">
    <source>
        <dbReference type="SAM" id="Phobius"/>
    </source>
</evidence>
<sequence>MCDHGALEVQSTPSKEVINNTSKQNVVEKRSQWASKTEFVLAVAGQIIGLGNVWRFPYLCYRNGGGAFLIPYIIFLLTCGIPLFLLETALGQYTAQGGITCWRRICPLFEGIGYAGQLIVFYSSIYYIVILAWALFYLLYSFRAELPWNTCNNTWNTDEDGDKRCNRKVVYFTATFPYVMIVILLVRGLTLPGAANGIIFYLYPDVSRLADPQVWMDAGTQIFFSFVVCLGCLTALGSYNPYNNNCYKDCIYLCLLNSGTSFVSGFAIFSVLGFMAEEQGLPISMVAHSGAERFYSNMEDMIGYRPWPLIKYCWLFFTPAVCLGTFIFSVIKYTPLRMNNTYEYPFWGYALGWFLALSSIVLVPLVMIIKVVREEGTILEVKHSS</sequence>
<keyword evidence="4 7" id="KW-1133">Transmembrane helix</keyword>
<evidence type="ECO:0000313" key="8">
    <source>
        <dbReference type="EMBL" id="MBN3289131.1"/>
    </source>
</evidence>
<dbReference type="PROSITE" id="PS50267">
    <property type="entry name" value="NA_NEUROTRAN_SYMP_3"/>
    <property type="match status" value="2"/>
</dbReference>